<dbReference type="GeneID" id="102807309"/>
<dbReference type="Proteomes" id="UP000694865">
    <property type="component" value="Unplaced"/>
</dbReference>
<organism evidence="2 3">
    <name type="scientific">Saccoglossus kowalevskii</name>
    <name type="common">Acorn worm</name>
    <dbReference type="NCBI Taxonomy" id="10224"/>
    <lineage>
        <taxon>Eukaryota</taxon>
        <taxon>Metazoa</taxon>
        <taxon>Hemichordata</taxon>
        <taxon>Enteropneusta</taxon>
        <taxon>Harrimaniidae</taxon>
        <taxon>Saccoglossus</taxon>
    </lineage>
</organism>
<evidence type="ECO:0000256" key="1">
    <source>
        <dbReference type="SAM" id="MobiDB-lite"/>
    </source>
</evidence>
<feature type="region of interest" description="Disordered" evidence="1">
    <location>
        <begin position="177"/>
        <end position="203"/>
    </location>
</feature>
<proteinExistence type="predicted"/>
<evidence type="ECO:0000313" key="3">
    <source>
        <dbReference type="RefSeq" id="XP_006825726.1"/>
    </source>
</evidence>
<evidence type="ECO:0000313" key="2">
    <source>
        <dbReference type="Proteomes" id="UP000694865"/>
    </source>
</evidence>
<dbReference type="RefSeq" id="XP_006825726.1">
    <property type="nucleotide sequence ID" value="XM_006825663.1"/>
</dbReference>
<reference evidence="3" key="1">
    <citation type="submission" date="2025-08" db="UniProtKB">
        <authorList>
            <consortium name="RefSeq"/>
        </authorList>
    </citation>
    <scope>IDENTIFICATION</scope>
    <source>
        <tissue evidence="3">Testes</tissue>
    </source>
</reference>
<protein>
    <submittedName>
        <fullName evidence="3">Uncharacterized protein LOC102807309</fullName>
    </submittedName>
</protein>
<name>A0ABM0N0D5_SACKO</name>
<gene>
    <name evidence="3" type="primary">LOC102807309</name>
</gene>
<keyword evidence="2" id="KW-1185">Reference proteome</keyword>
<accession>A0ABM0N0D5</accession>
<sequence>MEVKSAGVSEPYRSIVDHGIDVPMTKLPMIPCSKYLVIGNPKMRVARKRSRRQQVVWKVPRTHARSRRKRIVFRSMNGSDSNEFDRDTLYSDRRYDDEDMKIMPPIIHEDAKPKNVEILQEKKLIEICNREKTRTDTMGRKLPLPRKTSKREKTRVSFKLPPIEEKQIEVEENEVTSNKTVQEADGNGSGNEKHRHKSTCQSPDHKKICKGSPVCEGEAREFCDVLGHKYCSCCLAYHNRKKYERLMLPILRVSSPKNVTSTNLSRAMQKGAYNKRRSRKKSKEISTTCMCSKLPSLTGMLGKGSTAG</sequence>